<evidence type="ECO:0000313" key="3">
    <source>
        <dbReference type="Proteomes" id="UP000261082"/>
    </source>
</evidence>
<dbReference type="InterPro" id="IPR052022">
    <property type="entry name" value="26kDa_periplasmic_antigen"/>
</dbReference>
<dbReference type="Proteomes" id="UP000261082">
    <property type="component" value="Unassembled WGS sequence"/>
</dbReference>
<dbReference type="Pfam" id="PF04402">
    <property type="entry name" value="SIMPL"/>
    <property type="match status" value="1"/>
</dbReference>
<gene>
    <name evidence="2" type="ORF">DZ858_11980</name>
</gene>
<dbReference type="RefSeq" id="WP_117159904.1">
    <property type="nucleotide sequence ID" value="NZ_QVID01000002.1"/>
</dbReference>
<name>A0A3E1Q740_9FLAO</name>
<dbReference type="GO" id="GO:0006974">
    <property type="term" value="P:DNA damage response"/>
    <property type="evidence" value="ECO:0007669"/>
    <property type="project" value="TreeGrafter"/>
</dbReference>
<proteinExistence type="predicted"/>
<evidence type="ECO:0000256" key="1">
    <source>
        <dbReference type="SAM" id="SignalP"/>
    </source>
</evidence>
<dbReference type="OrthoDB" id="6021921at2"/>
<dbReference type="Gene3D" id="3.30.70.2970">
    <property type="entry name" value="Protein of unknown function (DUF541), domain 2"/>
    <property type="match status" value="1"/>
</dbReference>
<keyword evidence="1" id="KW-0732">Signal</keyword>
<feature type="chain" id="PRO_5017701483" evidence="1">
    <location>
        <begin position="21"/>
        <end position="229"/>
    </location>
</feature>
<protein>
    <submittedName>
        <fullName evidence="2">DUF541 domain-containing protein</fullName>
    </submittedName>
</protein>
<keyword evidence="3" id="KW-1185">Reference proteome</keyword>
<comment type="caution">
    <text evidence="2">The sequence shown here is derived from an EMBL/GenBank/DDBJ whole genome shotgun (WGS) entry which is preliminary data.</text>
</comment>
<dbReference type="Gene3D" id="3.30.110.170">
    <property type="entry name" value="Protein of unknown function (DUF541), domain 1"/>
    <property type="match status" value="1"/>
</dbReference>
<dbReference type="PANTHER" id="PTHR34387">
    <property type="entry name" value="SLR1258 PROTEIN"/>
    <property type="match status" value="1"/>
</dbReference>
<dbReference type="InterPro" id="IPR007497">
    <property type="entry name" value="SIMPL/DUF541"/>
</dbReference>
<feature type="signal peptide" evidence="1">
    <location>
        <begin position="1"/>
        <end position="20"/>
    </location>
</feature>
<reference evidence="2 3" key="1">
    <citation type="journal article" date="2007" name="Int. J. Syst. Evol. Microbiol.">
        <title>Marixanthomonas ophiurae gen. nov., sp. nov., a marine bacterium of the family Flavobacteriaceae isolated from a deep-sea brittle star.</title>
        <authorList>
            <person name="Romanenko L.A."/>
            <person name="Uchino M."/>
            <person name="Frolova G.M."/>
            <person name="Mikhailov V.V."/>
        </authorList>
    </citation>
    <scope>NUCLEOTIDE SEQUENCE [LARGE SCALE GENOMIC DNA]</scope>
    <source>
        <strain evidence="2 3">KMM 3046</strain>
    </source>
</reference>
<dbReference type="PANTHER" id="PTHR34387:SF1">
    <property type="entry name" value="PERIPLASMIC IMMUNOGENIC PROTEIN"/>
    <property type="match status" value="1"/>
</dbReference>
<dbReference type="AlphaFoldDB" id="A0A3E1Q740"/>
<evidence type="ECO:0000313" key="2">
    <source>
        <dbReference type="EMBL" id="RFN57955.1"/>
    </source>
</evidence>
<sequence length="229" mass="25448">MKKTFQILVILLTTTMMTHAQNTATPTVSVTGEGIINTVPDEANIDIRVENTGKDATIIKQENDRTVSKVLSFIKKMGIDEKDVRTEYIRLNKNYDYNSKTYNYSANQAISIKLKDLSKYEDLMNGLLQSGINRIDGVSFSASNEDELKAQARKKAVENAKMKAEEYASALNQSIGKAVMISEFQQPDYPQPRMYKSAMMESDSSGGQQPIAPGGIKLKTTVNVSFLLN</sequence>
<organism evidence="2 3">
    <name type="scientific">Marixanthomonas ophiurae</name>
    <dbReference type="NCBI Taxonomy" id="387659"/>
    <lineage>
        <taxon>Bacteria</taxon>
        <taxon>Pseudomonadati</taxon>
        <taxon>Bacteroidota</taxon>
        <taxon>Flavobacteriia</taxon>
        <taxon>Flavobacteriales</taxon>
        <taxon>Flavobacteriaceae</taxon>
        <taxon>Marixanthomonas</taxon>
    </lineage>
</organism>
<accession>A0A3E1Q740</accession>
<dbReference type="EMBL" id="QVID01000002">
    <property type="protein sequence ID" value="RFN57955.1"/>
    <property type="molecule type" value="Genomic_DNA"/>
</dbReference>